<proteinExistence type="predicted"/>
<name>A0A7K4K3Z5_9AVES</name>
<dbReference type="EMBL" id="VWPX01004306">
    <property type="protein sequence ID" value="NWI10902.1"/>
    <property type="molecule type" value="Genomic_DNA"/>
</dbReference>
<dbReference type="InterPro" id="IPR036638">
    <property type="entry name" value="HLH_DNA-bd_sf"/>
</dbReference>
<dbReference type="PROSITE" id="PS50888">
    <property type="entry name" value="BHLH"/>
    <property type="match status" value="1"/>
</dbReference>
<dbReference type="InterPro" id="IPR050370">
    <property type="entry name" value="HES_HEY"/>
</dbReference>
<dbReference type="GO" id="GO:0046983">
    <property type="term" value="F:protein dimerization activity"/>
    <property type="evidence" value="ECO:0007669"/>
    <property type="project" value="InterPro"/>
</dbReference>
<dbReference type="SUPFAM" id="SSF158457">
    <property type="entry name" value="Orange domain-like"/>
    <property type="match status" value="1"/>
</dbReference>
<evidence type="ECO:0000256" key="5">
    <source>
        <dbReference type="ARBA" id="ARBA00023242"/>
    </source>
</evidence>
<keyword evidence="4" id="KW-0804">Transcription</keyword>
<dbReference type="InterPro" id="IPR011598">
    <property type="entry name" value="bHLH_dom"/>
</dbReference>
<keyword evidence="10" id="KW-1185">Reference proteome</keyword>
<comment type="subcellular location">
    <subcellularLocation>
        <location evidence="1">Nucleus</location>
    </subcellularLocation>
</comment>
<dbReference type="PROSITE" id="PS51054">
    <property type="entry name" value="ORANGE"/>
    <property type="match status" value="1"/>
</dbReference>
<feature type="domain" description="BHLH" evidence="7">
    <location>
        <begin position="1"/>
        <end position="53"/>
    </location>
</feature>
<evidence type="ECO:0000256" key="4">
    <source>
        <dbReference type="ARBA" id="ARBA00023163"/>
    </source>
</evidence>
<evidence type="ECO:0000259" key="7">
    <source>
        <dbReference type="PROSITE" id="PS50888"/>
    </source>
</evidence>
<evidence type="ECO:0000256" key="6">
    <source>
        <dbReference type="SAM" id="MobiDB-lite"/>
    </source>
</evidence>
<dbReference type="Pfam" id="PF00010">
    <property type="entry name" value="HLH"/>
    <property type="match status" value="1"/>
</dbReference>
<keyword evidence="3" id="KW-0805">Transcription regulation</keyword>
<dbReference type="Pfam" id="PF07527">
    <property type="entry name" value="Hairy_orange"/>
    <property type="match status" value="1"/>
</dbReference>
<dbReference type="GO" id="GO:0005634">
    <property type="term" value="C:nucleus"/>
    <property type="evidence" value="ECO:0007669"/>
    <property type="project" value="UniProtKB-SubCell"/>
</dbReference>
<comment type="caution">
    <text evidence="9">The sequence shown here is derived from an EMBL/GenBank/DDBJ whole genome shotgun (WGS) entry which is preliminary data.</text>
</comment>
<dbReference type="SMART" id="SM00353">
    <property type="entry name" value="HLH"/>
    <property type="match status" value="1"/>
</dbReference>
<evidence type="ECO:0000259" key="8">
    <source>
        <dbReference type="PROSITE" id="PS51054"/>
    </source>
</evidence>
<keyword evidence="2" id="KW-0678">Repressor</keyword>
<accession>A0A7K4K3Z5</accession>
<evidence type="ECO:0000256" key="3">
    <source>
        <dbReference type="ARBA" id="ARBA00023015"/>
    </source>
</evidence>
<feature type="domain" description="Orange" evidence="8">
    <location>
        <begin position="70"/>
        <end position="102"/>
    </location>
</feature>
<feature type="non-terminal residue" evidence="9">
    <location>
        <position position="1"/>
    </location>
</feature>
<evidence type="ECO:0000256" key="2">
    <source>
        <dbReference type="ARBA" id="ARBA00022491"/>
    </source>
</evidence>
<protein>
    <submittedName>
        <fullName evidence="9">HES5 factor</fullName>
    </submittedName>
</protein>
<dbReference type="GO" id="GO:0006355">
    <property type="term" value="P:regulation of DNA-templated transcription"/>
    <property type="evidence" value="ECO:0007669"/>
    <property type="project" value="InterPro"/>
</dbReference>
<evidence type="ECO:0000313" key="10">
    <source>
        <dbReference type="Proteomes" id="UP000545332"/>
    </source>
</evidence>
<sequence length="127" mass="14712">RKPLVEKLRCDRINSSIERLKVLLEEELRRLQPSSRLDKADVLEAAVSYLRQQGRRQEPAFAHRNPEQDFNSGYLGCLKEALRFLSYHEPKEETRAQLVKHLCEVQTGPAAPRSCAPRSRPRAPRPR</sequence>
<feature type="non-terminal residue" evidence="9">
    <location>
        <position position="127"/>
    </location>
</feature>
<dbReference type="SMART" id="SM00511">
    <property type="entry name" value="ORANGE"/>
    <property type="match status" value="1"/>
</dbReference>
<gene>
    <name evidence="9" type="primary">Hes5_1</name>
    <name evidence="9" type="ORF">CRYSOU_R06584</name>
</gene>
<organism evidence="9 10">
    <name type="scientific">Crypturellus soui</name>
    <dbReference type="NCBI Taxonomy" id="458187"/>
    <lineage>
        <taxon>Eukaryota</taxon>
        <taxon>Metazoa</taxon>
        <taxon>Chordata</taxon>
        <taxon>Craniata</taxon>
        <taxon>Vertebrata</taxon>
        <taxon>Euteleostomi</taxon>
        <taxon>Archelosauria</taxon>
        <taxon>Archosauria</taxon>
        <taxon>Dinosauria</taxon>
        <taxon>Saurischia</taxon>
        <taxon>Theropoda</taxon>
        <taxon>Coelurosauria</taxon>
        <taxon>Aves</taxon>
        <taxon>Palaeognathae</taxon>
        <taxon>Tinamiformes</taxon>
        <taxon>Tinamidae</taxon>
        <taxon>Crypturellus</taxon>
    </lineage>
</organism>
<dbReference type="InterPro" id="IPR003650">
    <property type="entry name" value="Orange_dom"/>
</dbReference>
<dbReference type="Gene3D" id="4.10.280.10">
    <property type="entry name" value="Helix-loop-helix DNA-binding domain"/>
    <property type="match status" value="1"/>
</dbReference>
<dbReference type="SUPFAM" id="SSF47459">
    <property type="entry name" value="HLH, helix-loop-helix DNA-binding domain"/>
    <property type="match status" value="1"/>
</dbReference>
<feature type="compositionally biased region" description="Low complexity" evidence="6">
    <location>
        <begin position="109"/>
        <end position="118"/>
    </location>
</feature>
<evidence type="ECO:0000313" key="9">
    <source>
        <dbReference type="EMBL" id="NWI10902.1"/>
    </source>
</evidence>
<dbReference type="PANTHER" id="PTHR10985">
    <property type="entry name" value="BASIC HELIX-LOOP-HELIX TRANSCRIPTION FACTOR, HES-RELATED"/>
    <property type="match status" value="1"/>
</dbReference>
<feature type="region of interest" description="Disordered" evidence="6">
    <location>
        <begin position="108"/>
        <end position="127"/>
    </location>
</feature>
<reference evidence="9 10" key="1">
    <citation type="submission" date="2019-09" db="EMBL/GenBank/DDBJ databases">
        <title>Bird 10,000 Genomes (B10K) Project - Family phase.</title>
        <authorList>
            <person name="Zhang G."/>
        </authorList>
    </citation>
    <scope>NUCLEOTIDE SEQUENCE [LARGE SCALE GENOMIC DNA]</scope>
    <source>
        <strain evidence="9">B10K-MSB-42743</strain>
        <tissue evidence="9">Heart</tissue>
    </source>
</reference>
<dbReference type="OrthoDB" id="6085656at2759"/>
<dbReference type="AlphaFoldDB" id="A0A7K4K3Z5"/>
<keyword evidence="5" id="KW-0539">Nucleus</keyword>
<dbReference type="Proteomes" id="UP000545332">
    <property type="component" value="Unassembled WGS sequence"/>
</dbReference>
<evidence type="ECO:0000256" key="1">
    <source>
        <dbReference type="ARBA" id="ARBA00004123"/>
    </source>
</evidence>
<dbReference type="GO" id="GO:0003677">
    <property type="term" value="F:DNA binding"/>
    <property type="evidence" value="ECO:0007669"/>
    <property type="project" value="InterPro"/>
</dbReference>